<sequence>MMKVFQGIVTAFGIAYIGVMSVAFFTVATTGSDESVRGTAVWLGVFSLVLAILLAVPYIYKAFNVNGKDW</sequence>
<proteinExistence type="predicted"/>
<evidence type="ECO:0000313" key="3">
    <source>
        <dbReference type="Proteomes" id="UP000005445"/>
    </source>
</evidence>
<feature type="transmembrane region" description="Helical" evidence="1">
    <location>
        <begin position="40"/>
        <end position="60"/>
    </location>
</feature>
<dbReference type="Proteomes" id="UP000005445">
    <property type="component" value="Segment"/>
</dbReference>
<organism evidence="2 3">
    <name type="scientific">Bacillus phage W.Ph</name>
    <dbReference type="NCBI Taxonomy" id="764595"/>
    <lineage>
        <taxon>Viruses</taxon>
        <taxon>Duplodnaviria</taxon>
        <taxon>Heunggongvirae</taxon>
        <taxon>Uroviricota</taxon>
        <taxon>Caudoviricetes</taxon>
        <taxon>Herelleviridae</taxon>
        <taxon>Bastillevirinae</taxon>
        <taxon>Wphvirus</taxon>
        <taxon>Wphvirus WPh</taxon>
    </lineage>
</organism>
<dbReference type="EMBL" id="HM144387">
    <property type="protein sequence ID" value="ADH03296.1"/>
    <property type="molecule type" value="Genomic_DNA"/>
</dbReference>
<protein>
    <submittedName>
        <fullName evidence="2">Gp150</fullName>
    </submittedName>
</protein>
<reference evidence="2 3" key="1">
    <citation type="submission" date="2013-01" db="EMBL/GenBank/DDBJ databases">
        <title>Large myovirus of Bacillus.</title>
        <authorList>
            <person name="Klumpp J."/>
            <person name="Beyer W."/>
            <person name="Loessner M.J."/>
        </authorList>
    </citation>
    <scope>NUCLEOTIDE SEQUENCE [LARGE SCALE GENOMIC DNA]</scope>
</reference>
<keyword evidence="1" id="KW-0472">Membrane</keyword>
<keyword evidence="1" id="KW-0812">Transmembrane</keyword>
<keyword evidence="1" id="KW-1133">Transmembrane helix</keyword>
<keyword evidence="3" id="KW-1185">Reference proteome</keyword>
<dbReference type="GeneID" id="11536806"/>
<dbReference type="RefSeq" id="YP_004957165.1">
    <property type="nucleotide sequence ID" value="NC_016563.1"/>
</dbReference>
<evidence type="ECO:0000256" key="1">
    <source>
        <dbReference type="SAM" id="Phobius"/>
    </source>
</evidence>
<feature type="transmembrane region" description="Helical" evidence="1">
    <location>
        <begin position="7"/>
        <end position="28"/>
    </location>
</feature>
<evidence type="ECO:0000313" key="2">
    <source>
        <dbReference type="EMBL" id="ADH03296.1"/>
    </source>
</evidence>
<name>G9B1Q1_9CAUD</name>
<accession>G9B1Q1</accession>
<dbReference type="OrthoDB" id="37261at10239"/>
<dbReference type="KEGG" id="vg:11536806"/>